<feature type="region of interest" description="Disordered" evidence="1">
    <location>
        <begin position="88"/>
        <end position="112"/>
    </location>
</feature>
<gene>
    <name evidence="2" type="ORF">CYLTODRAFT_427725</name>
</gene>
<protein>
    <submittedName>
        <fullName evidence="2">Uncharacterized protein</fullName>
    </submittedName>
</protein>
<organism evidence="2 3">
    <name type="scientific">Cylindrobasidium torrendii FP15055 ss-10</name>
    <dbReference type="NCBI Taxonomy" id="1314674"/>
    <lineage>
        <taxon>Eukaryota</taxon>
        <taxon>Fungi</taxon>
        <taxon>Dikarya</taxon>
        <taxon>Basidiomycota</taxon>
        <taxon>Agaricomycotina</taxon>
        <taxon>Agaricomycetes</taxon>
        <taxon>Agaricomycetidae</taxon>
        <taxon>Agaricales</taxon>
        <taxon>Marasmiineae</taxon>
        <taxon>Physalacriaceae</taxon>
        <taxon>Cylindrobasidium</taxon>
    </lineage>
</organism>
<reference evidence="2 3" key="1">
    <citation type="journal article" date="2015" name="Fungal Genet. Biol.">
        <title>Evolution of novel wood decay mechanisms in Agaricales revealed by the genome sequences of Fistulina hepatica and Cylindrobasidium torrendii.</title>
        <authorList>
            <person name="Floudas D."/>
            <person name="Held B.W."/>
            <person name="Riley R."/>
            <person name="Nagy L.G."/>
            <person name="Koehler G."/>
            <person name="Ransdell A.S."/>
            <person name="Younus H."/>
            <person name="Chow J."/>
            <person name="Chiniquy J."/>
            <person name="Lipzen A."/>
            <person name="Tritt A."/>
            <person name="Sun H."/>
            <person name="Haridas S."/>
            <person name="LaButti K."/>
            <person name="Ohm R.A."/>
            <person name="Kues U."/>
            <person name="Blanchette R.A."/>
            <person name="Grigoriev I.V."/>
            <person name="Minto R.E."/>
            <person name="Hibbett D.S."/>
        </authorList>
    </citation>
    <scope>NUCLEOTIDE SEQUENCE [LARGE SCALE GENOMIC DNA]</scope>
    <source>
        <strain evidence="2 3">FP15055 ss-10</strain>
    </source>
</reference>
<feature type="compositionally biased region" description="Polar residues" evidence="1">
    <location>
        <begin position="88"/>
        <end position="97"/>
    </location>
</feature>
<evidence type="ECO:0000313" key="3">
    <source>
        <dbReference type="Proteomes" id="UP000054007"/>
    </source>
</evidence>
<dbReference type="EMBL" id="KN881129">
    <property type="protein sequence ID" value="KIY60958.1"/>
    <property type="molecule type" value="Genomic_DNA"/>
</dbReference>
<accession>A0A0D7ARI0</accession>
<proteinExistence type="predicted"/>
<dbReference type="OrthoDB" id="2634326at2759"/>
<dbReference type="AlphaFoldDB" id="A0A0D7ARI0"/>
<dbReference type="Proteomes" id="UP000054007">
    <property type="component" value="Unassembled WGS sequence"/>
</dbReference>
<evidence type="ECO:0000313" key="2">
    <source>
        <dbReference type="EMBL" id="KIY60958.1"/>
    </source>
</evidence>
<sequence length="335" mass="37041">MGSFTTSFSIANCMHHCGLPVWYVYKASAPGHDPFCFRKFLTADEQMLANCYVLMAKQPAPNAQVLWTGSVAQVKHFRAIVAPSDNAVATASSGSKQSAEDDPKMAAPGEKRRRVVEPATIRGPQAHNRGKGKASKNVNRLPWDDIARRPMPAAIWGWADIVQVMKTRLKATGRKGYKDAAHIPGLKQPHHRWAVGPNAAMFASISRSETQAAAFVAYCKLWHILQFHADSRFTHFGSSVVPDDSQFVDAGFASSNVLERRDALCSLVNTMCEWKDSYSTPIALLQRATNLKEKQELSVGEVNMLEVNTVGHFVRTFFGVFKRPPNTPRTLQAQS</sequence>
<keyword evidence="3" id="KW-1185">Reference proteome</keyword>
<name>A0A0D7ARI0_9AGAR</name>
<evidence type="ECO:0000256" key="1">
    <source>
        <dbReference type="SAM" id="MobiDB-lite"/>
    </source>
</evidence>